<proteinExistence type="predicted"/>
<evidence type="ECO:0000259" key="4">
    <source>
        <dbReference type="Pfam" id="PF24883"/>
    </source>
</evidence>
<reference evidence="5" key="1">
    <citation type="journal article" date="2020" name="Stud. Mycol.">
        <title>101 Dothideomycetes genomes: a test case for predicting lifestyles and emergence of pathogens.</title>
        <authorList>
            <person name="Haridas S."/>
            <person name="Albert R."/>
            <person name="Binder M."/>
            <person name="Bloem J."/>
            <person name="Labutti K."/>
            <person name="Salamov A."/>
            <person name="Andreopoulos B."/>
            <person name="Baker S."/>
            <person name="Barry K."/>
            <person name="Bills G."/>
            <person name="Bluhm B."/>
            <person name="Cannon C."/>
            <person name="Castanera R."/>
            <person name="Culley D."/>
            <person name="Daum C."/>
            <person name="Ezra D."/>
            <person name="Gonzalez J."/>
            <person name="Henrissat B."/>
            <person name="Kuo A."/>
            <person name="Liang C."/>
            <person name="Lipzen A."/>
            <person name="Lutzoni F."/>
            <person name="Magnuson J."/>
            <person name="Mondo S."/>
            <person name="Nolan M."/>
            <person name="Ohm R."/>
            <person name="Pangilinan J."/>
            <person name="Park H.-J."/>
            <person name="Ramirez L."/>
            <person name="Alfaro M."/>
            <person name="Sun H."/>
            <person name="Tritt A."/>
            <person name="Yoshinaga Y."/>
            <person name="Zwiers L.-H."/>
            <person name="Turgeon B."/>
            <person name="Goodwin S."/>
            <person name="Spatafora J."/>
            <person name="Crous P."/>
            <person name="Grigoriev I."/>
        </authorList>
    </citation>
    <scope>NUCLEOTIDE SEQUENCE</scope>
    <source>
        <strain evidence="5">CBS 122367</strain>
    </source>
</reference>
<keyword evidence="1" id="KW-0677">Repeat</keyword>
<feature type="domain" description="Nephrocystin 3-like N-terminal" evidence="4">
    <location>
        <begin position="269"/>
        <end position="437"/>
    </location>
</feature>
<keyword evidence="2" id="KW-0175">Coiled coil</keyword>
<dbReference type="PANTHER" id="PTHR10039:SF14">
    <property type="entry name" value="NACHT DOMAIN-CONTAINING PROTEIN"/>
    <property type="match status" value="1"/>
</dbReference>
<evidence type="ECO:0000313" key="6">
    <source>
        <dbReference type="Proteomes" id="UP000799291"/>
    </source>
</evidence>
<dbReference type="EMBL" id="MU005593">
    <property type="protein sequence ID" value="KAF2680948.1"/>
    <property type="molecule type" value="Genomic_DNA"/>
</dbReference>
<feature type="coiled-coil region" evidence="2">
    <location>
        <begin position="468"/>
        <end position="502"/>
    </location>
</feature>
<dbReference type="Gene3D" id="3.40.50.300">
    <property type="entry name" value="P-loop containing nucleotide triphosphate hydrolases"/>
    <property type="match status" value="1"/>
</dbReference>
<protein>
    <recommendedName>
        <fullName evidence="7">NACHT domain-containing protein</fullName>
    </recommendedName>
</protein>
<sequence length="905" mass="102559">MPRMKPVVSALARQTITAAFEDLERTVSPADAREMRSCTALGHVRTAALDIEKQLGARQALRNMRRLAPLLNGLEHYAKVVDVLCNGTPMVSWIWSPIILILRVASEYVEAFEQLMKGYARIATALSRFELLSNTFSDPDFQHSLAVYYADILQFHKHAYKFVRRSGWRLLFLTSWGRFQRRFDNILDDLERHGDLIDRAASARNVSETRQLRQDICSWKEESLEQVKRDEEHQADKQYRSILSWLRVDETEQLSIYESIFEEGSKFPGTCAWMVKNGKIASWLQRKPSSNLLWLQGNPGSGKSVMSTQLVNFLRTSSLFVMSHFCSQTYATTTRYEAILRSLLHQLLRRNGELVAYTYQEYVVGKRLPATSNLEQLIETLLDALSDAGHTEYVWVIIDGIEDCELARQARLITFLGQIAKPGMHGGTVCKVLVSSRAHPIRLKRIWQKQVVSLSDENETEQLTKAIKLYASQRLRLLNERLQQLELNADEVEAVEEMVAQKAAGMFLYARLVLDYLGTNIFYSGDELKQSIHQLPETITEFYRNLLAQMLSRLDPRSVDRIRCTLSWIAYAKRPLKRLELLSALAFSSGNPHVSSPAPRYTLELCSPLVEERRDTTLSFVHASVKDPVTINPDHAVHEHGLASVSCLLAATTVFGKDFHQEPTLLRLVKGVHALHIYSTEYWTEYLFAIAATVHGLEAFPALISLAYSLTEALELLSDTRVSQLVASSGAVDDRLSFLDRHPRVKRQIERALWARSAKRLESEILEPSCPYASATRADFDGVSKMLDVYQKAVEVILDQDSCAGASTEELELFKSQFRTSAYTCRLRSCPRATVGFDSGLLRHEHEIGHAGGFQCSFPGCHYPPFRTKQSLDSHGEKCHASNPARKSIRRLNSASVTFINSFTN</sequence>
<evidence type="ECO:0000313" key="5">
    <source>
        <dbReference type="EMBL" id="KAF2680948.1"/>
    </source>
</evidence>
<evidence type="ECO:0000256" key="1">
    <source>
        <dbReference type="ARBA" id="ARBA00022737"/>
    </source>
</evidence>
<keyword evidence="6" id="KW-1185">Reference proteome</keyword>
<dbReference type="PANTHER" id="PTHR10039">
    <property type="entry name" value="AMELOGENIN"/>
    <property type="match status" value="1"/>
</dbReference>
<accession>A0A6G1IS72</accession>
<dbReference type="InterPro" id="IPR056884">
    <property type="entry name" value="NPHP3-like_N"/>
</dbReference>
<evidence type="ECO:0008006" key="7">
    <source>
        <dbReference type="Google" id="ProtNLM"/>
    </source>
</evidence>
<dbReference type="OrthoDB" id="7464126at2759"/>
<feature type="domain" description="DUF7708" evidence="3">
    <location>
        <begin position="71"/>
        <end position="206"/>
    </location>
</feature>
<dbReference type="AlphaFoldDB" id="A0A6G1IS72"/>
<name>A0A6G1IS72_9PLEO</name>
<evidence type="ECO:0000256" key="2">
    <source>
        <dbReference type="SAM" id="Coils"/>
    </source>
</evidence>
<dbReference type="SUPFAM" id="SSF52540">
    <property type="entry name" value="P-loop containing nucleoside triphosphate hydrolases"/>
    <property type="match status" value="1"/>
</dbReference>
<gene>
    <name evidence="5" type="ORF">K458DRAFT_444857</name>
</gene>
<dbReference type="Pfam" id="PF24883">
    <property type="entry name" value="NPHP3_N"/>
    <property type="match status" value="1"/>
</dbReference>
<dbReference type="InterPro" id="IPR056125">
    <property type="entry name" value="DUF7708"/>
</dbReference>
<organism evidence="5 6">
    <name type="scientific">Lentithecium fluviatile CBS 122367</name>
    <dbReference type="NCBI Taxonomy" id="1168545"/>
    <lineage>
        <taxon>Eukaryota</taxon>
        <taxon>Fungi</taxon>
        <taxon>Dikarya</taxon>
        <taxon>Ascomycota</taxon>
        <taxon>Pezizomycotina</taxon>
        <taxon>Dothideomycetes</taxon>
        <taxon>Pleosporomycetidae</taxon>
        <taxon>Pleosporales</taxon>
        <taxon>Massarineae</taxon>
        <taxon>Lentitheciaceae</taxon>
        <taxon>Lentithecium</taxon>
    </lineage>
</organism>
<dbReference type="Pfam" id="PF24809">
    <property type="entry name" value="DUF7708"/>
    <property type="match status" value="1"/>
</dbReference>
<evidence type="ECO:0000259" key="3">
    <source>
        <dbReference type="Pfam" id="PF24809"/>
    </source>
</evidence>
<dbReference type="Proteomes" id="UP000799291">
    <property type="component" value="Unassembled WGS sequence"/>
</dbReference>
<dbReference type="InterPro" id="IPR027417">
    <property type="entry name" value="P-loop_NTPase"/>
</dbReference>